<gene>
    <name evidence="5" type="ORF">HNQ37_001265</name>
</gene>
<organism evidence="5 6">
    <name type="scientific">Lactovum miscens</name>
    <dbReference type="NCBI Taxonomy" id="190387"/>
    <lineage>
        <taxon>Bacteria</taxon>
        <taxon>Bacillati</taxon>
        <taxon>Bacillota</taxon>
        <taxon>Bacilli</taxon>
        <taxon>Lactobacillales</taxon>
        <taxon>Streptococcaceae</taxon>
        <taxon>Lactovum</taxon>
    </lineage>
</organism>
<accession>A0A841C9W1</accession>
<proteinExistence type="predicted"/>
<evidence type="ECO:0000313" key="5">
    <source>
        <dbReference type="EMBL" id="MBB5888372.1"/>
    </source>
</evidence>
<evidence type="ECO:0000256" key="3">
    <source>
        <dbReference type="PROSITE-ProRule" id="PRU00492"/>
    </source>
</evidence>
<keyword evidence="1 3" id="KW-0547">Nucleotide-binding</keyword>
<evidence type="ECO:0000259" key="4">
    <source>
        <dbReference type="PROSITE" id="PS51161"/>
    </source>
</evidence>
<dbReference type="InterPro" id="IPR005144">
    <property type="entry name" value="ATP-cone_dom"/>
</dbReference>
<comment type="caution">
    <text evidence="5">The sequence shown here is derived from an EMBL/GenBank/DDBJ whole genome shotgun (WGS) entry which is preliminary data.</text>
</comment>
<evidence type="ECO:0000256" key="1">
    <source>
        <dbReference type="ARBA" id="ARBA00022741"/>
    </source>
</evidence>
<reference evidence="5 6" key="1">
    <citation type="submission" date="2020-08" db="EMBL/GenBank/DDBJ databases">
        <title>Genomic Encyclopedia of Type Strains, Phase IV (KMG-IV): sequencing the most valuable type-strain genomes for metagenomic binning, comparative biology and taxonomic classification.</title>
        <authorList>
            <person name="Goeker M."/>
        </authorList>
    </citation>
    <scope>NUCLEOTIDE SEQUENCE [LARGE SCALE GENOMIC DNA]</scope>
    <source>
        <strain evidence="5 6">DSM 14925</strain>
    </source>
</reference>
<sequence length="107" mass="12157">MVKQIIKRDGRVVDYDIKKIQEAVFKAAYYGKVNGEFIGAYHVNPVKANRLANDVATLVNQDIMNVKTDKLDIEEIQNMVVKHLNVLSKFVGLAYLSYKTQKAIERG</sequence>
<keyword evidence="2 3" id="KW-0067">ATP-binding</keyword>
<evidence type="ECO:0000256" key="2">
    <source>
        <dbReference type="ARBA" id="ARBA00022840"/>
    </source>
</evidence>
<protein>
    <submittedName>
        <fullName evidence="5">Transcriptional regulator NrdR family protein</fullName>
    </submittedName>
</protein>
<dbReference type="GO" id="GO:0005524">
    <property type="term" value="F:ATP binding"/>
    <property type="evidence" value="ECO:0007669"/>
    <property type="project" value="UniProtKB-UniRule"/>
</dbReference>
<evidence type="ECO:0000313" key="6">
    <source>
        <dbReference type="Proteomes" id="UP000562464"/>
    </source>
</evidence>
<feature type="domain" description="ATP-cone" evidence="4">
    <location>
        <begin position="3"/>
        <end position="106"/>
    </location>
</feature>
<dbReference type="RefSeq" id="WP_183540354.1">
    <property type="nucleotide sequence ID" value="NZ_DASWOY010000024.1"/>
</dbReference>
<dbReference type="EMBL" id="JACHHV010000022">
    <property type="protein sequence ID" value="MBB5888372.1"/>
    <property type="molecule type" value="Genomic_DNA"/>
</dbReference>
<dbReference type="AlphaFoldDB" id="A0A841C9W1"/>
<dbReference type="PROSITE" id="PS51161">
    <property type="entry name" value="ATP_CONE"/>
    <property type="match status" value="1"/>
</dbReference>
<dbReference type="Pfam" id="PF03477">
    <property type="entry name" value="ATP-cone"/>
    <property type="match status" value="1"/>
</dbReference>
<dbReference type="Proteomes" id="UP000562464">
    <property type="component" value="Unassembled WGS sequence"/>
</dbReference>
<name>A0A841C9W1_9LACT</name>
<keyword evidence="6" id="KW-1185">Reference proteome</keyword>